<evidence type="ECO:0000256" key="4">
    <source>
        <dbReference type="ARBA" id="ARBA00022989"/>
    </source>
</evidence>
<keyword evidence="5 6" id="KW-0472">Membrane</keyword>
<dbReference type="PANTHER" id="PTHR19282">
    <property type="entry name" value="TETRASPANIN"/>
    <property type="match status" value="1"/>
</dbReference>
<name>A0AAN8KHR5_PATCE</name>
<dbReference type="GO" id="GO:0005886">
    <property type="term" value="C:plasma membrane"/>
    <property type="evidence" value="ECO:0007669"/>
    <property type="project" value="TreeGrafter"/>
</dbReference>
<feature type="transmembrane region" description="Helical" evidence="6">
    <location>
        <begin position="109"/>
        <end position="131"/>
    </location>
</feature>
<dbReference type="InterPro" id="IPR000301">
    <property type="entry name" value="Tetraspanin_animals"/>
</dbReference>
<dbReference type="InterPro" id="IPR008952">
    <property type="entry name" value="Tetraspanin_EC2_sf"/>
</dbReference>
<protein>
    <recommendedName>
        <fullName evidence="6">Tetraspanin</fullName>
    </recommendedName>
</protein>
<dbReference type="PRINTS" id="PR00259">
    <property type="entry name" value="TMFOUR"/>
</dbReference>
<dbReference type="Pfam" id="PF00335">
    <property type="entry name" value="Tetraspanin"/>
    <property type="match status" value="1"/>
</dbReference>
<feature type="transmembrane region" description="Helical" evidence="6">
    <location>
        <begin position="78"/>
        <end position="102"/>
    </location>
</feature>
<gene>
    <name evidence="7" type="ORF">SNE40_003283</name>
</gene>
<proteinExistence type="inferred from homology"/>
<dbReference type="Proteomes" id="UP001347796">
    <property type="component" value="Unassembled WGS sequence"/>
</dbReference>
<evidence type="ECO:0000313" key="7">
    <source>
        <dbReference type="EMBL" id="KAK6191650.1"/>
    </source>
</evidence>
<dbReference type="PANTHER" id="PTHR19282:SF544">
    <property type="entry name" value="TETRASPANIN"/>
    <property type="match status" value="1"/>
</dbReference>
<comment type="caution">
    <text evidence="7">The sequence shown here is derived from an EMBL/GenBank/DDBJ whole genome shotgun (WGS) entry which is preliminary data.</text>
</comment>
<feature type="transmembrane region" description="Helical" evidence="6">
    <location>
        <begin position="255"/>
        <end position="279"/>
    </location>
</feature>
<evidence type="ECO:0000256" key="3">
    <source>
        <dbReference type="ARBA" id="ARBA00022692"/>
    </source>
</evidence>
<keyword evidence="4 6" id="KW-1133">Transmembrane helix</keyword>
<evidence type="ECO:0000256" key="2">
    <source>
        <dbReference type="ARBA" id="ARBA00006840"/>
    </source>
</evidence>
<dbReference type="SUPFAM" id="SSF48652">
    <property type="entry name" value="Tetraspanin"/>
    <property type="match status" value="1"/>
</dbReference>
<dbReference type="EMBL" id="JAZGQO010000002">
    <property type="protein sequence ID" value="KAK6191650.1"/>
    <property type="molecule type" value="Genomic_DNA"/>
</dbReference>
<comment type="subcellular location">
    <subcellularLocation>
        <location evidence="1 6">Membrane</location>
        <topology evidence="1 6">Multi-pass membrane protein</topology>
    </subcellularLocation>
</comment>
<dbReference type="InterPro" id="IPR018499">
    <property type="entry name" value="Tetraspanin/Peripherin"/>
</dbReference>
<evidence type="ECO:0000256" key="1">
    <source>
        <dbReference type="ARBA" id="ARBA00004141"/>
    </source>
</evidence>
<sequence>MKTVSPRPKTRGLNRKSNCARVWLVLLNSLFSVIGFLMLGLGCILKYNSDLLNHYLEPMLEAFRENGYEVSLTDLYEAVSVILIGLGSAILTVGSLGCCGACCKLKSFIITYTVIVLAVTIAEIVCAVLLFTMRKEMESTLQPMLQASIRNSYTGDAGVDVTTLGFNFLFTEWDCCGVHNYTDLHLATKWDRSVMLYGFQFTMAIPLMCCKLDGTFPNMVIPKDALCALYPHSSNSNYHKGCYAEVEKSINKYQYIIIGSGIGVLVLEIGSIIASIYLFKELLFLKRKLLAVTPRTPRVWGVLNF</sequence>
<dbReference type="AlphaFoldDB" id="A0AAN8KHR5"/>
<evidence type="ECO:0000256" key="6">
    <source>
        <dbReference type="RuleBase" id="RU361218"/>
    </source>
</evidence>
<keyword evidence="8" id="KW-1185">Reference proteome</keyword>
<accession>A0AAN8KHR5</accession>
<feature type="transmembrane region" description="Helical" evidence="6">
    <location>
        <begin position="21"/>
        <end position="47"/>
    </location>
</feature>
<reference evidence="7 8" key="1">
    <citation type="submission" date="2024-01" db="EMBL/GenBank/DDBJ databases">
        <title>The genome of the rayed Mediterranean limpet Patella caerulea (Linnaeus, 1758).</title>
        <authorList>
            <person name="Anh-Thu Weber A."/>
            <person name="Halstead-Nussloch G."/>
        </authorList>
    </citation>
    <scope>NUCLEOTIDE SEQUENCE [LARGE SCALE GENOMIC DNA]</scope>
    <source>
        <strain evidence="7">AATW-2023a</strain>
        <tissue evidence="7">Whole specimen</tissue>
    </source>
</reference>
<dbReference type="PIRSF" id="PIRSF002419">
    <property type="entry name" value="Tetraspanin"/>
    <property type="match status" value="1"/>
</dbReference>
<comment type="similarity">
    <text evidence="2 6">Belongs to the tetraspanin (TM4SF) family.</text>
</comment>
<evidence type="ECO:0000256" key="5">
    <source>
        <dbReference type="ARBA" id="ARBA00023136"/>
    </source>
</evidence>
<organism evidence="7 8">
    <name type="scientific">Patella caerulea</name>
    <name type="common">Rayed Mediterranean limpet</name>
    <dbReference type="NCBI Taxonomy" id="87958"/>
    <lineage>
        <taxon>Eukaryota</taxon>
        <taxon>Metazoa</taxon>
        <taxon>Spiralia</taxon>
        <taxon>Lophotrochozoa</taxon>
        <taxon>Mollusca</taxon>
        <taxon>Gastropoda</taxon>
        <taxon>Patellogastropoda</taxon>
        <taxon>Patelloidea</taxon>
        <taxon>Patellidae</taxon>
        <taxon>Patella</taxon>
    </lineage>
</organism>
<evidence type="ECO:0000313" key="8">
    <source>
        <dbReference type="Proteomes" id="UP001347796"/>
    </source>
</evidence>
<keyword evidence="3 6" id="KW-0812">Transmembrane</keyword>
<dbReference type="Gene3D" id="1.10.1450.10">
    <property type="entry name" value="Tetraspanin"/>
    <property type="match status" value="1"/>
</dbReference>